<dbReference type="SMART" id="SM01122">
    <property type="entry name" value="DBC1"/>
    <property type="match status" value="1"/>
</dbReference>
<accession>A0A1D1ZU15</accession>
<feature type="domain" description="DBC1/CARP1 catalytically inactive NUDIX hydrolase" evidence="2">
    <location>
        <begin position="395"/>
        <end position="526"/>
    </location>
</feature>
<reference evidence="3" key="1">
    <citation type="submission" date="2015-08" db="EMBL/GenBank/DDBJ databases">
        <authorList>
            <person name="Babu N.S."/>
            <person name="Beckwith C.J."/>
            <person name="Beseler K.G."/>
            <person name="Brison A."/>
            <person name="Carone J.V."/>
            <person name="Caskin T.P."/>
            <person name="Diamond M."/>
            <person name="Durham M.E."/>
            <person name="Foxe J.M."/>
            <person name="Go M."/>
            <person name="Henderson B.A."/>
            <person name="Jones I.B."/>
            <person name="McGettigan J.A."/>
            <person name="Micheletti S.J."/>
            <person name="Nasrallah M.E."/>
            <person name="Ortiz D."/>
            <person name="Piller C.R."/>
            <person name="Privatt S.R."/>
            <person name="Schneider S.L."/>
            <person name="Sharp S."/>
            <person name="Smith T.C."/>
            <person name="Stanton J.D."/>
            <person name="Ullery H.E."/>
            <person name="Wilson R.J."/>
            <person name="Serrano M.G."/>
            <person name="Buck G."/>
            <person name="Lee V."/>
            <person name="Wang Y."/>
            <person name="Carvalho R."/>
            <person name="Voegtly L."/>
            <person name="Shi R."/>
            <person name="Duckworth R."/>
            <person name="Johnson A."/>
            <person name="Loviza R."/>
            <person name="Walstead R."/>
            <person name="Shah Z."/>
            <person name="Kiflezghi M."/>
            <person name="Wade K."/>
            <person name="Ball S.L."/>
            <person name="Bradley K.W."/>
            <person name="Asai D.J."/>
            <person name="Bowman C.A."/>
            <person name="Russell D.A."/>
            <person name="Pope W.H."/>
            <person name="Jacobs-Sera D."/>
            <person name="Hendrix R.W."/>
            <person name="Hatfull G.F."/>
        </authorList>
    </citation>
    <scope>NUCLEOTIDE SEQUENCE</scope>
</reference>
<proteinExistence type="predicted"/>
<evidence type="ECO:0000259" key="2">
    <source>
        <dbReference type="SMART" id="SM01122"/>
    </source>
</evidence>
<dbReference type="PANTHER" id="PTHR14304:SF11">
    <property type="entry name" value="SAP DOMAIN-CONTAINING PROTEIN"/>
    <property type="match status" value="1"/>
</dbReference>
<dbReference type="AlphaFoldDB" id="A0A1D1ZU15"/>
<protein>
    <recommendedName>
        <fullName evidence="2">DBC1/CARP1 catalytically inactive NUDIX hydrolase domain-containing protein</fullName>
    </recommendedName>
</protein>
<sequence length="696" mass="70117">MTTAPAAGPYANGAQAVTGVPGFPSPAAAPIFPRPGTRGSEYSSAPPPGSMVTSGQPQGGAAGGPVPMKSVAAGGAERQAAPAVHLAQGYPSQGAPAYTQAPRRQGPAPGEVGGRAAPGPPSAGRGRHGAAPGRGGGRQPATAWREPGPAGRGRGRGPRHDTERNDGGGGRPGAHAQGLQRGPRPDVRPESTAPGRRGEARSSTPPRRARERAGSEERAPAAWSRAGGDARPGAGSAARGGDAAPAGSPRTAAKRKAGPAGLPSPEPRHAQRAAPAAPRPYADATLGHAHLVRRYPRLALERDCVRVDRHFPSDADAVGGLGVAEALSLHRAVPVSHGVAPAPQDAAAGGYTMTSPPARDVPRGAQLRSVRVVFSTGLSEQARAAALQGAGAKQGDSLRRLLKFVVARTEEKGRRSGIMCLGGPVDAALDGCLVAERDENGVLRRAAQRHCRIQAGVDLAPTDKWLRLLDVTYQRLDEEGLEHHTEIVSMFLVDASACLPNQESWPQVWAEAQAARRLQTPAAAGPGAAPRPGPEAEPETARGDVPPATTVQGEAATEPGEALAAGSAEEDFIRLLNEPAGEPAEAVGDLTQALDAGLEGADAAAALAPSPKSDTDVVSLAAVPQASPGPEARAQGGTAPPPGLAQSTVPGLAPSDAPEAVDAVLEAAMDSSPVERSAAPDSVATNPAAGSVATAA</sequence>
<feature type="non-terminal residue" evidence="3">
    <location>
        <position position="696"/>
    </location>
</feature>
<name>A0A1D1ZU15_AUXPR</name>
<dbReference type="Pfam" id="PF14443">
    <property type="entry name" value="DBC1"/>
    <property type="match status" value="1"/>
</dbReference>
<feature type="region of interest" description="Disordered" evidence="1">
    <location>
        <begin position="520"/>
        <end position="566"/>
    </location>
</feature>
<dbReference type="GO" id="GO:0006355">
    <property type="term" value="P:regulation of DNA-templated transcription"/>
    <property type="evidence" value="ECO:0007669"/>
    <property type="project" value="InterPro"/>
</dbReference>
<feature type="region of interest" description="Disordered" evidence="1">
    <location>
        <begin position="609"/>
        <end position="696"/>
    </location>
</feature>
<feature type="compositionally biased region" description="Low complexity" evidence="1">
    <location>
        <begin position="220"/>
        <end position="249"/>
    </location>
</feature>
<dbReference type="InterPro" id="IPR025224">
    <property type="entry name" value="CCAR1/CCAR2"/>
</dbReference>
<feature type="compositionally biased region" description="Low complexity" evidence="1">
    <location>
        <begin position="272"/>
        <end position="282"/>
    </location>
</feature>
<dbReference type="InterPro" id="IPR025954">
    <property type="entry name" value="DBC1/CARP1_inactive_NUDIX"/>
</dbReference>
<dbReference type="GO" id="GO:0005634">
    <property type="term" value="C:nucleus"/>
    <property type="evidence" value="ECO:0007669"/>
    <property type="project" value="TreeGrafter"/>
</dbReference>
<feature type="region of interest" description="Disordered" evidence="1">
    <location>
        <begin position="1"/>
        <end position="282"/>
    </location>
</feature>
<organism evidence="3">
    <name type="scientific">Auxenochlorella protothecoides</name>
    <name type="common">Green microalga</name>
    <name type="synonym">Chlorella protothecoides</name>
    <dbReference type="NCBI Taxonomy" id="3075"/>
    <lineage>
        <taxon>Eukaryota</taxon>
        <taxon>Viridiplantae</taxon>
        <taxon>Chlorophyta</taxon>
        <taxon>core chlorophytes</taxon>
        <taxon>Trebouxiophyceae</taxon>
        <taxon>Chlorellales</taxon>
        <taxon>Chlorellaceae</taxon>
        <taxon>Auxenochlorella</taxon>
    </lineage>
</organism>
<evidence type="ECO:0000313" key="3">
    <source>
        <dbReference type="EMBL" id="JAT70456.1"/>
    </source>
</evidence>
<dbReference type="PANTHER" id="PTHR14304">
    <property type="entry name" value="CELL DIVISION CYCLE AND APOPTOSIS REGULATOR PROTEIN"/>
    <property type="match status" value="1"/>
</dbReference>
<gene>
    <name evidence="3" type="ORF">g.12062</name>
</gene>
<feature type="compositionally biased region" description="Low complexity" evidence="1">
    <location>
        <begin position="139"/>
        <end position="149"/>
    </location>
</feature>
<dbReference type="EMBL" id="GDKF01008166">
    <property type="protein sequence ID" value="JAT70456.1"/>
    <property type="molecule type" value="Transcribed_RNA"/>
</dbReference>
<feature type="compositionally biased region" description="Low complexity" evidence="1">
    <location>
        <begin position="72"/>
        <end position="83"/>
    </location>
</feature>
<evidence type="ECO:0000256" key="1">
    <source>
        <dbReference type="SAM" id="MobiDB-lite"/>
    </source>
</evidence>